<accession>A0AAV4TQ57</accession>
<evidence type="ECO:0000313" key="1">
    <source>
        <dbReference type="EMBL" id="GIY47274.1"/>
    </source>
</evidence>
<dbReference type="Proteomes" id="UP001054945">
    <property type="component" value="Unassembled WGS sequence"/>
</dbReference>
<dbReference type="EMBL" id="BPLR01011558">
    <property type="protein sequence ID" value="GIY47274.1"/>
    <property type="molecule type" value="Genomic_DNA"/>
</dbReference>
<protein>
    <submittedName>
        <fullName evidence="1">Uncharacterized protein</fullName>
    </submittedName>
</protein>
<evidence type="ECO:0000313" key="2">
    <source>
        <dbReference type="Proteomes" id="UP001054945"/>
    </source>
</evidence>
<name>A0AAV4TQ57_CAEEX</name>
<gene>
    <name evidence="1" type="ORF">CEXT_519601</name>
</gene>
<keyword evidence="2" id="KW-1185">Reference proteome</keyword>
<comment type="caution">
    <text evidence="1">The sequence shown here is derived from an EMBL/GenBank/DDBJ whole genome shotgun (WGS) entry which is preliminary data.</text>
</comment>
<reference evidence="1 2" key="1">
    <citation type="submission" date="2021-06" db="EMBL/GenBank/DDBJ databases">
        <title>Caerostris extrusa draft genome.</title>
        <authorList>
            <person name="Kono N."/>
            <person name="Arakawa K."/>
        </authorList>
    </citation>
    <scope>NUCLEOTIDE SEQUENCE [LARGE SCALE GENOMIC DNA]</scope>
</reference>
<sequence length="112" mass="12451">MQLCEFERIVRMLSQNAMLNDDDVVELENGERKASRVIESHSGRPAVLGHINRKTWVHGDVGFDVGCGPEEDIDLRRAEHERRNRGNPCCSLPTAWSGGERMGGGGCRLTFG</sequence>
<proteinExistence type="predicted"/>
<organism evidence="1 2">
    <name type="scientific">Caerostris extrusa</name>
    <name type="common">Bark spider</name>
    <name type="synonym">Caerostris bankana</name>
    <dbReference type="NCBI Taxonomy" id="172846"/>
    <lineage>
        <taxon>Eukaryota</taxon>
        <taxon>Metazoa</taxon>
        <taxon>Ecdysozoa</taxon>
        <taxon>Arthropoda</taxon>
        <taxon>Chelicerata</taxon>
        <taxon>Arachnida</taxon>
        <taxon>Araneae</taxon>
        <taxon>Araneomorphae</taxon>
        <taxon>Entelegynae</taxon>
        <taxon>Araneoidea</taxon>
        <taxon>Araneidae</taxon>
        <taxon>Caerostris</taxon>
    </lineage>
</organism>
<dbReference type="AlphaFoldDB" id="A0AAV4TQ57"/>